<dbReference type="AlphaFoldDB" id="A0A371H5Y4"/>
<dbReference type="PROSITE" id="PS50878">
    <property type="entry name" value="RT_POL"/>
    <property type="match status" value="1"/>
</dbReference>
<dbReference type="PANTHER" id="PTHR24559">
    <property type="entry name" value="TRANSPOSON TY3-I GAG-POL POLYPROTEIN"/>
    <property type="match status" value="1"/>
</dbReference>
<accession>A0A371H5Y4</accession>
<evidence type="ECO:0000259" key="1">
    <source>
        <dbReference type="PROSITE" id="PS50878"/>
    </source>
</evidence>
<feature type="non-terminal residue" evidence="2">
    <location>
        <position position="1"/>
    </location>
</feature>
<feature type="domain" description="Reverse transcriptase" evidence="1">
    <location>
        <begin position="1"/>
        <end position="115"/>
    </location>
</feature>
<dbReference type="SUPFAM" id="SSF56672">
    <property type="entry name" value="DNA/RNA polymerases"/>
    <property type="match status" value="1"/>
</dbReference>
<dbReference type="Proteomes" id="UP000257109">
    <property type="component" value="Unassembled WGS sequence"/>
</dbReference>
<dbReference type="Pfam" id="PF00078">
    <property type="entry name" value="RVT_1"/>
    <property type="match status" value="1"/>
</dbReference>
<dbReference type="CDD" id="cd01647">
    <property type="entry name" value="RT_LTR"/>
    <property type="match status" value="1"/>
</dbReference>
<dbReference type="Gene3D" id="3.30.70.270">
    <property type="match status" value="1"/>
</dbReference>
<keyword evidence="3" id="KW-1185">Reference proteome</keyword>
<organism evidence="2 3">
    <name type="scientific">Mucuna pruriens</name>
    <name type="common">Velvet bean</name>
    <name type="synonym">Dolichos pruriens</name>
    <dbReference type="NCBI Taxonomy" id="157652"/>
    <lineage>
        <taxon>Eukaryota</taxon>
        <taxon>Viridiplantae</taxon>
        <taxon>Streptophyta</taxon>
        <taxon>Embryophyta</taxon>
        <taxon>Tracheophyta</taxon>
        <taxon>Spermatophyta</taxon>
        <taxon>Magnoliopsida</taxon>
        <taxon>eudicotyledons</taxon>
        <taxon>Gunneridae</taxon>
        <taxon>Pentapetalae</taxon>
        <taxon>rosids</taxon>
        <taxon>fabids</taxon>
        <taxon>Fabales</taxon>
        <taxon>Fabaceae</taxon>
        <taxon>Papilionoideae</taxon>
        <taxon>50 kb inversion clade</taxon>
        <taxon>NPAAA clade</taxon>
        <taxon>indigoferoid/millettioid clade</taxon>
        <taxon>Phaseoleae</taxon>
        <taxon>Mucuna</taxon>
    </lineage>
</organism>
<dbReference type="OrthoDB" id="542221at2759"/>
<protein>
    <submittedName>
        <fullName evidence="2">Retrovirus-related Pol polyprotein from transposon 17.6</fullName>
    </submittedName>
</protein>
<proteinExistence type="predicted"/>
<sequence length="136" mass="15881">MDANSGYKQIKMHPQDEAKTSFITDSGTYYYKVMPFELKNAKAPYQPLMDKIFEEIIGTNMEVYVDDMVVKSMAVTDHYKALERVFQVLRKHRLKLNLEKCSFRVQARKFLGFMLIKRGIEANSEKCQAIINMRSP</sequence>
<dbReference type="InterPro" id="IPR053134">
    <property type="entry name" value="RNA-dir_DNA_polymerase"/>
</dbReference>
<dbReference type="InterPro" id="IPR000477">
    <property type="entry name" value="RT_dom"/>
</dbReference>
<comment type="caution">
    <text evidence="2">The sequence shown here is derived from an EMBL/GenBank/DDBJ whole genome shotgun (WGS) entry which is preliminary data.</text>
</comment>
<evidence type="ECO:0000313" key="2">
    <source>
        <dbReference type="EMBL" id="RDX98073.1"/>
    </source>
</evidence>
<gene>
    <name evidence="2" type="primary">pol</name>
    <name evidence="2" type="ORF">CR513_19054</name>
</gene>
<evidence type="ECO:0000313" key="3">
    <source>
        <dbReference type="Proteomes" id="UP000257109"/>
    </source>
</evidence>
<name>A0A371H5Y4_MUCPR</name>
<dbReference type="PANTHER" id="PTHR24559:SF444">
    <property type="entry name" value="REVERSE TRANSCRIPTASE DOMAIN-CONTAINING PROTEIN"/>
    <property type="match status" value="1"/>
</dbReference>
<dbReference type="EMBL" id="QJKJ01003514">
    <property type="protein sequence ID" value="RDX98073.1"/>
    <property type="molecule type" value="Genomic_DNA"/>
</dbReference>
<reference evidence="2" key="1">
    <citation type="submission" date="2018-05" db="EMBL/GenBank/DDBJ databases">
        <title>Draft genome of Mucuna pruriens seed.</title>
        <authorList>
            <person name="Nnadi N.E."/>
            <person name="Vos R."/>
            <person name="Hasami M.H."/>
            <person name="Devisetty U.K."/>
            <person name="Aguiy J.C."/>
        </authorList>
    </citation>
    <scope>NUCLEOTIDE SEQUENCE [LARGE SCALE GENOMIC DNA]</scope>
    <source>
        <strain evidence="2">JCA_2017</strain>
    </source>
</reference>
<dbReference type="InterPro" id="IPR043502">
    <property type="entry name" value="DNA/RNA_pol_sf"/>
</dbReference>
<dbReference type="InterPro" id="IPR043128">
    <property type="entry name" value="Rev_trsase/Diguanyl_cyclase"/>
</dbReference>